<dbReference type="InterPro" id="IPR011051">
    <property type="entry name" value="RmlC_Cupin_sf"/>
</dbReference>
<proteinExistence type="predicted"/>
<dbReference type="InterPro" id="IPR014710">
    <property type="entry name" value="RmlC-like_jellyroll"/>
</dbReference>
<dbReference type="RefSeq" id="WP_176936882.1">
    <property type="nucleotide sequence ID" value="NZ_FMZW01000010.1"/>
</dbReference>
<reference evidence="1 2" key="1">
    <citation type="submission" date="2016-10" db="EMBL/GenBank/DDBJ databases">
        <authorList>
            <person name="de Groot N.N."/>
        </authorList>
    </citation>
    <scope>NUCLEOTIDE SEQUENCE [LARGE SCALE GENOMIC DNA]</scope>
    <source>
        <strain evidence="1 2">R5</strain>
    </source>
</reference>
<dbReference type="Proteomes" id="UP000199245">
    <property type="component" value="Unassembled WGS sequence"/>
</dbReference>
<dbReference type="Pfam" id="PF06249">
    <property type="entry name" value="EutQ"/>
    <property type="match status" value="1"/>
</dbReference>
<dbReference type="SUPFAM" id="SSF51182">
    <property type="entry name" value="RmlC-like cupins"/>
    <property type="match status" value="1"/>
</dbReference>
<dbReference type="InterPro" id="IPR010424">
    <property type="entry name" value="EutQ"/>
</dbReference>
<accession>A0A1G6TWF6</accession>
<dbReference type="EMBL" id="FMZW01000010">
    <property type="protein sequence ID" value="SDD33244.1"/>
    <property type="molecule type" value="Genomic_DNA"/>
</dbReference>
<protein>
    <submittedName>
        <fullName evidence="1">Ethanolamine utilization protein EutQ</fullName>
    </submittedName>
</protein>
<name>A0A1G6TWF6_9BRAD</name>
<evidence type="ECO:0000313" key="2">
    <source>
        <dbReference type="Proteomes" id="UP000199245"/>
    </source>
</evidence>
<evidence type="ECO:0000313" key="1">
    <source>
        <dbReference type="EMBL" id="SDD33244.1"/>
    </source>
</evidence>
<dbReference type="AlphaFoldDB" id="A0A1G6TWF6"/>
<dbReference type="Gene3D" id="2.60.120.10">
    <property type="entry name" value="Jelly Rolls"/>
    <property type="match status" value="1"/>
</dbReference>
<gene>
    <name evidence="1" type="ORF">SAMN05216337_101030</name>
</gene>
<organism evidence="1 2">
    <name type="scientific">Bradyrhizobium brasilense</name>
    <dbReference type="NCBI Taxonomy" id="1419277"/>
    <lineage>
        <taxon>Bacteria</taxon>
        <taxon>Pseudomonadati</taxon>
        <taxon>Pseudomonadota</taxon>
        <taxon>Alphaproteobacteria</taxon>
        <taxon>Hyphomicrobiales</taxon>
        <taxon>Nitrobacteraceae</taxon>
        <taxon>Bradyrhizobium</taxon>
    </lineage>
</organism>
<sequence>MTKALHFKSEDMVFSQMHSDAGGQASYCPLVGPENSRTIDAGIAIYDDCSIERTTNYDEAAVVLSGTYRILTGEDYSRVIDAKFGDVIWLTKGTLLKYLGDKAKAFYARYPVDWRTRSESIEGLKPLTEV</sequence>